<feature type="compositionally biased region" description="Acidic residues" evidence="2">
    <location>
        <begin position="445"/>
        <end position="458"/>
    </location>
</feature>
<feature type="compositionally biased region" description="Basic residues" evidence="2">
    <location>
        <begin position="684"/>
        <end position="701"/>
    </location>
</feature>
<accession>A0A8X7X507</accession>
<evidence type="ECO:0000313" key="4">
    <source>
        <dbReference type="EMBL" id="KAG2462000.1"/>
    </source>
</evidence>
<feature type="region of interest" description="Disordered" evidence="2">
    <location>
        <begin position="626"/>
        <end position="666"/>
    </location>
</feature>
<comment type="caution">
    <text evidence="4">The sequence shown here is derived from an EMBL/GenBank/DDBJ whole genome shotgun (WGS) entry which is preliminary data.</text>
</comment>
<reference evidence="4 5" key="1">
    <citation type="journal article" date="2021" name="Cell">
        <title>Tracing the genetic footprints of vertebrate landing in non-teleost ray-finned fishes.</title>
        <authorList>
            <person name="Bi X."/>
            <person name="Wang K."/>
            <person name="Yang L."/>
            <person name="Pan H."/>
            <person name="Jiang H."/>
            <person name="Wei Q."/>
            <person name="Fang M."/>
            <person name="Yu H."/>
            <person name="Zhu C."/>
            <person name="Cai Y."/>
            <person name="He Y."/>
            <person name="Gan X."/>
            <person name="Zeng H."/>
            <person name="Yu D."/>
            <person name="Zhu Y."/>
            <person name="Jiang H."/>
            <person name="Qiu Q."/>
            <person name="Yang H."/>
            <person name="Zhang Y.E."/>
            <person name="Wang W."/>
            <person name="Zhu M."/>
            <person name="He S."/>
            <person name="Zhang G."/>
        </authorList>
    </citation>
    <scope>NUCLEOTIDE SEQUENCE [LARGE SCALE GENOMIC DNA]</scope>
    <source>
        <strain evidence="4">Bchr_013</strain>
    </source>
</reference>
<sequence>MDRYGMTGALAVHRTWQIWSVLLEQLRVLLQVVYAGLWAVFQMCGLEIHLRIIAQRSQVQHIGFPSHVEELFSSPHSFKENAASIVTSLNNMTLGEIDSFANGMECQVSSFEPMFFNLDVDAEEEPECCNSFETSAAFFLSDTNALLHSPFSRDLESRPRVHFQDVETSRVVGHKSDASDPASGMACQVSSFEPTFCHLEADAEGEDDPECCSPFESPSAFFFGDTNGVLHSPFCHEPEIPPKLNLQDVEASEVVERASGSLHSIAYDEINDSEDLSFWGESSDEEECDVEASQRLWESFTSTSDPYNLFMFSAPISSGLQDVALTRATDPQDEERKTPSWDEDVDKRAESNCVNFVQNWSVSESEDSSWDSDSSSGDSEEEDNDKLWESFISPRDPYNPLHFTACASSSFSKPRPSPCLTGCSASATEERNRAENRSPVLSSCSEEDGDSEDDDDEGPQASAIDENEKLWNLFSQSTDPYHPLNFKACIESFPDAKAPVGFVWENDRTLEATVKKASCAKPALPKRDCKHDCTNRSARRLCPWRKKRNAPVECHGGHKKDLHRKVTFSPVVHVHVMHAWDFALRAARRGPWEEMARDRDRFGRRIRETEEAIGYCLHDVHRQQMQARFQREKTAPPSAPTPSLLSYETNKAENTADIRRQRASDRATLVKRDSLQLKDGTRAPHSKGHKVKRERGARLASRHRLRVDDEVSAEHHRKLTEGQKRDWRRISARPSVTGTVVVVGAFSPNPIYSHSFWRGAPPLLDSGGTTGFSIHFSGRLDYSSTSFLLPTVVCMSGSTAPHSAVLSWYSPLLTLY</sequence>
<feature type="region of interest" description="Disordered" evidence="2">
    <location>
        <begin position="679"/>
        <end position="701"/>
    </location>
</feature>
<dbReference type="Pfam" id="PF10488">
    <property type="entry name" value="PP1c_bdg"/>
    <property type="match status" value="1"/>
</dbReference>
<dbReference type="PANTHER" id="PTHR16489:SF11">
    <property type="entry name" value="PROTEIN PHOSPHATASE 1 REGULATORY SUBUNIT 15B"/>
    <property type="match status" value="1"/>
</dbReference>
<dbReference type="GO" id="GO:0051246">
    <property type="term" value="P:regulation of protein metabolic process"/>
    <property type="evidence" value="ECO:0007669"/>
    <property type="project" value="UniProtKB-ARBA"/>
</dbReference>
<evidence type="ECO:0000256" key="2">
    <source>
        <dbReference type="SAM" id="MobiDB-lite"/>
    </source>
</evidence>
<feature type="compositionally biased region" description="Basic and acidic residues" evidence="2">
    <location>
        <begin position="650"/>
        <end position="666"/>
    </location>
</feature>
<evidence type="ECO:0000313" key="5">
    <source>
        <dbReference type="Proteomes" id="UP000886611"/>
    </source>
</evidence>
<evidence type="ECO:0000256" key="1">
    <source>
        <dbReference type="ARBA" id="ARBA00010161"/>
    </source>
</evidence>
<dbReference type="GO" id="GO:0005783">
    <property type="term" value="C:endoplasmic reticulum"/>
    <property type="evidence" value="ECO:0007669"/>
    <property type="project" value="TreeGrafter"/>
</dbReference>
<proteinExistence type="inferred from homology"/>
<gene>
    <name evidence="4" type="primary">Ppp1r15b_0</name>
    <name evidence="4" type="ORF">GTO96_0002018</name>
</gene>
<dbReference type="InterPro" id="IPR051254">
    <property type="entry name" value="PPP1R15"/>
</dbReference>
<feature type="region of interest" description="Disordered" evidence="2">
    <location>
        <begin position="362"/>
        <end position="385"/>
    </location>
</feature>
<dbReference type="EMBL" id="JAATIS010004040">
    <property type="protein sequence ID" value="KAG2462000.1"/>
    <property type="molecule type" value="Genomic_DNA"/>
</dbReference>
<dbReference type="AlphaFoldDB" id="A0A8X7X507"/>
<dbReference type="GO" id="GO:0019888">
    <property type="term" value="F:protein phosphatase regulator activity"/>
    <property type="evidence" value="ECO:0007669"/>
    <property type="project" value="TreeGrafter"/>
</dbReference>
<dbReference type="GO" id="GO:0000164">
    <property type="term" value="C:protein phosphatase type 1 complex"/>
    <property type="evidence" value="ECO:0007669"/>
    <property type="project" value="TreeGrafter"/>
</dbReference>
<keyword evidence="5" id="KW-1185">Reference proteome</keyword>
<evidence type="ECO:0000259" key="3">
    <source>
        <dbReference type="Pfam" id="PF10488"/>
    </source>
</evidence>
<feature type="non-terminal residue" evidence="4">
    <location>
        <position position="1"/>
    </location>
</feature>
<dbReference type="PANTHER" id="PTHR16489">
    <property type="entry name" value="GH11727P"/>
    <property type="match status" value="1"/>
</dbReference>
<comment type="similarity">
    <text evidence="1">Belongs to the PPP1R15 family.</text>
</comment>
<feature type="domain" description="Protein phosphatase 1 regulatory subunit 15A/B C-terminal" evidence="3">
    <location>
        <begin position="426"/>
        <end position="628"/>
    </location>
</feature>
<feature type="non-terminal residue" evidence="4">
    <location>
        <position position="816"/>
    </location>
</feature>
<dbReference type="InterPro" id="IPR019523">
    <property type="entry name" value="Prot_Pase1_reg-su15A/B_C"/>
</dbReference>
<organism evidence="4 5">
    <name type="scientific">Polypterus senegalus</name>
    <name type="common">Senegal bichir</name>
    <dbReference type="NCBI Taxonomy" id="55291"/>
    <lineage>
        <taxon>Eukaryota</taxon>
        <taxon>Metazoa</taxon>
        <taxon>Chordata</taxon>
        <taxon>Craniata</taxon>
        <taxon>Vertebrata</taxon>
        <taxon>Euteleostomi</taxon>
        <taxon>Actinopterygii</taxon>
        <taxon>Polypteriformes</taxon>
        <taxon>Polypteridae</taxon>
        <taxon>Polypterus</taxon>
    </lineage>
</organism>
<protein>
    <submittedName>
        <fullName evidence="4">PR15B phosphatase</fullName>
    </submittedName>
</protein>
<dbReference type="GO" id="GO:0034976">
    <property type="term" value="P:response to endoplasmic reticulum stress"/>
    <property type="evidence" value="ECO:0007669"/>
    <property type="project" value="TreeGrafter"/>
</dbReference>
<feature type="compositionally biased region" description="Basic and acidic residues" evidence="2">
    <location>
        <begin position="334"/>
        <end position="346"/>
    </location>
</feature>
<name>A0A8X7X507_POLSE</name>
<dbReference type="Proteomes" id="UP000886611">
    <property type="component" value="Unassembled WGS sequence"/>
</dbReference>
<feature type="region of interest" description="Disordered" evidence="2">
    <location>
        <begin position="327"/>
        <end position="346"/>
    </location>
</feature>
<feature type="region of interest" description="Disordered" evidence="2">
    <location>
        <begin position="427"/>
        <end position="461"/>
    </location>
</feature>